<keyword evidence="2" id="KW-1185">Reference proteome</keyword>
<sequence length="72" mass="7949">MGLVGGMFHSRYMGTSVALSSFTSWPQSLTLSFEFGRSMSSSFERAHCLYILSHSNLSEHQCSTYGGDSKTE</sequence>
<dbReference type="AlphaFoldDB" id="A0A4Y7QFF5"/>
<accession>A0A4Y7QFF5</accession>
<name>A0A4Y7QFF5_9AGAM</name>
<evidence type="ECO:0000313" key="1">
    <source>
        <dbReference type="EMBL" id="TDL26387.1"/>
    </source>
</evidence>
<proteinExistence type="predicted"/>
<dbReference type="VEuPathDB" id="FungiDB:BD410DRAFT_519268"/>
<gene>
    <name evidence="1" type="ORF">BD410DRAFT_519268</name>
</gene>
<protein>
    <submittedName>
        <fullName evidence="1">Uncharacterized protein</fullName>
    </submittedName>
</protein>
<dbReference type="Proteomes" id="UP000294933">
    <property type="component" value="Unassembled WGS sequence"/>
</dbReference>
<evidence type="ECO:0000313" key="2">
    <source>
        <dbReference type="Proteomes" id="UP000294933"/>
    </source>
</evidence>
<organism evidence="1 2">
    <name type="scientific">Rickenella mellea</name>
    <dbReference type="NCBI Taxonomy" id="50990"/>
    <lineage>
        <taxon>Eukaryota</taxon>
        <taxon>Fungi</taxon>
        <taxon>Dikarya</taxon>
        <taxon>Basidiomycota</taxon>
        <taxon>Agaricomycotina</taxon>
        <taxon>Agaricomycetes</taxon>
        <taxon>Hymenochaetales</taxon>
        <taxon>Rickenellaceae</taxon>
        <taxon>Rickenella</taxon>
    </lineage>
</organism>
<reference evidence="1 2" key="1">
    <citation type="submission" date="2018-06" db="EMBL/GenBank/DDBJ databases">
        <title>A transcriptomic atlas of mushroom development highlights an independent origin of complex multicellularity.</title>
        <authorList>
            <consortium name="DOE Joint Genome Institute"/>
            <person name="Krizsan K."/>
            <person name="Almasi E."/>
            <person name="Merenyi Z."/>
            <person name="Sahu N."/>
            <person name="Viragh M."/>
            <person name="Koszo T."/>
            <person name="Mondo S."/>
            <person name="Kiss B."/>
            <person name="Balint B."/>
            <person name="Kues U."/>
            <person name="Barry K."/>
            <person name="Hegedus J.C."/>
            <person name="Henrissat B."/>
            <person name="Johnson J."/>
            <person name="Lipzen A."/>
            <person name="Ohm R."/>
            <person name="Nagy I."/>
            <person name="Pangilinan J."/>
            <person name="Yan J."/>
            <person name="Xiong Y."/>
            <person name="Grigoriev I.V."/>
            <person name="Hibbett D.S."/>
            <person name="Nagy L.G."/>
        </authorList>
    </citation>
    <scope>NUCLEOTIDE SEQUENCE [LARGE SCALE GENOMIC DNA]</scope>
    <source>
        <strain evidence="1 2">SZMC22713</strain>
    </source>
</reference>
<dbReference type="EMBL" id="ML170161">
    <property type="protein sequence ID" value="TDL26387.1"/>
    <property type="molecule type" value="Genomic_DNA"/>
</dbReference>